<feature type="region of interest" description="N-terminal hotdog fold" evidence="1">
    <location>
        <begin position="50"/>
        <end position="188"/>
    </location>
</feature>
<dbReference type="EMBL" id="JAIMJA010000009">
    <property type="protein sequence ID" value="MCE2595227.1"/>
    <property type="molecule type" value="Genomic_DNA"/>
</dbReference>
<dbReference type="InterPro" id="IPR049900">
    <property type="entry name" value="PKS_mFAS_DH"/>
</dbReference>
<reference evidence="3 4" key="1">
    <citation type="journal article" date="2022" name="Environ. Microbiol. Rep.">
        <title>Eco-phylogenetic analyses reveal divergent evolution of vitamin B12 metabolism in the marine bacterial family 'Psychromonadaceae'.</title>
        <authorList>
            <person name="Jin X."/>
            <person name="Yang Y."/>
            <person name="Cao H."/>
            <person name="Gao B."/>
            <person name="Zhao Z."/>
        </authorList>
    </citation>
    <scope>NUCLEOTIDE SEQUENCE [LARGE SCALE GENOMIC DNA]</scope>
    <source>
        <strain evidence="3 4">MKS20</strain>
    </source>
</reference>
<dbReference type="PROSITE" id="PS52019">
    <property type="entry name" value="PKS_MFAS_DH"/>
    <property type="match status" value="1"/>
</dbReference>
<dbReference type="InterPro" id="IPR049552">
    <property type="entry name" value="PKS_DH_N"/>
</dbReference>
<sequence>MLSIKNKQRLSKWLDGAKQGLSQQSRGIKYKWPHIPGQPAQETINQVSLPLLEGARVDWDKHGLCQFHCQISEQHSPYLRHHRFPMGDIMPATVILEYFVEAASWLQQKSHGHQQWYPLQVSQLKLDRVLILPEGTASIDIEIHVNKRFIGPHGHEIQLSLHSPRFNKQGKYLGLKCHASVTIGFDPSVRATNKVPLLNGLVHHYQTTEQQIYSKVLTSHGDKMQSITGELYINGERNQILASYDCQNKESTWLNSGNGHFILSPLGLDSCLQLLCFLAILQDGLPRLPVFIGQLNLFRAHPMDQPCRALIELVQQDVGRTEAKVTVFDRYNRIIFDVKQAIAQSHQGGAFDLSLFERWLENITVACHVDEPKVQEAGHDL</sequence>
<comment type="caution">
    <text evidence="3">The sequence shown here is derived from an EMBL/GenBank/DDBJ whole genome shotgun (WGS) entry which is preliminary data.</text>
</comment>
<gene>
    <name evidence="3" type="ORF">K6Y31_10415</name>
</gene>
<dbReference type="Pfam" id="PF14765">
    <property type="entry name" value="PS-DH"/>
    <property type="match status" value="1"/>
</dbReference>
<evidence type="ECO:0000259" key="2">
    <source>
        <dbReference type="PROSITE" id="PS52019"/>
    </source>
</evidence>
<proteinExistence type="predicted"/>
<feature type="region of interest" description="C-terminal hotdog fold" evidence="1">
    <location>
        <begin position="202"/>
        <end position="352"/>
    </location>
</feature>
<evidence type="ECO:0000313" key="3">
    <source>
        <dbReference type="EMBL" id="MCE2595227.1"/>
    </source>
</evidence>
<dbReference type="Gene3D" id="3.10.129.110">
    <property type="entry name" value="Polyketide synthase dehydratase"/>
    <property type="match status" value="1"/>
</dbReference>
<accession>A0ABS8WAV1</accession>
<dbReference type="RefSeq" id="WP_233052721.1">
    <property type="nucleotide sequence ID" value="NZ_JAIMJA010000009.1"/>
</dbReference>
<feature type="active site" description="Proton acceptor; for dehydratase activity" evidence="1">
    <location>
        <position position="82"/>
    </location>
</feature>
<name>A0ABS8WAV1_9GAMM</name>
<dbReference type="Pfam" id="PF21089">
    <property type="entry name" value="PKS_DH_N"/>
    <property type="match status" value="1"/>
</dbReference>
<dbReference type="Proteomes" id="UP001201273">
    <property type="component" value="Unassembled WGS sequence"/>
</dbReference>
<feature type="active site" description="Proton donor; for dehydratase activity" evidence="1">
    <location>
        <position position="269"/>
    </location>
</feature>
<organism evidence="3 4">
    <name type="scientific">Motilimonas cestriensis</name>
    <dbReference type="NCBI Taxonomy" id="2742685"/>
    <lineage>
        <taxon>Bacteria</taxon>
        <taxon>Pseudomonadati</taxon>
        <taxon>Pseudomonadota</taxon>
        <taxon>Gammaproteobacteria</taxon>
        <taxon>Alteromonadales</taxon>
        <taxon>Alteromonadales genera incertae sedis</taxon>
        <taxon>Motilimonas</taxon>
    </lineage>
</organism>
<feature type="domain" description="PKS/mFAS DH" evidence="2">
    <location>
        <begin position="50"/>
        <end position="352"/>
    </location>
</feature>
<keyword evidence="4" id="KW-1185">Reference proteome</keyword>
<protein>
    <submittedName>
        <fullName evidence="3">Polyketide synthase dehydratase domain-containing protein</fullName>
    </submittedName>
</protein>
<dbReference type="InterPro" id="IPR049551">
    <property type="entry name" value="PKS_DH_C"/>
</dbReference>
<evidence type="ECO:0000313" key="4">
    <source>
        <dbReference type="Proteomes" id="UP001201273"/>
    </source>
</evidence>
<evidence type="ECO:0000256" key="1">
    <source>
        <dbReference type="PROSITE-ProRule" id="PRU01363"/>
    </source>
</evidence>
<dbReference type="InterPro" id="IPR042104">
    <property type="entry name" value="PKS_dehydratase_sf"/>
</dbReference>